<keyword evidence="2" id="KW-1185">Reference proteome</keyword>
<comment type="caution">
    <text evidence="1">The sequence shown here is derived from an EMBL/GenBank/DDBJ whole genome shotgun (WGS) entry which is preliminary data.</text>
</comment>
<organism evidence="1 2">
    <name type="scientific">Euphydryas editha</name>
    <name type="common">Edith's checkerspot</name>
    <dbReference type="NCBI Taxonomy" id="104508"/>
    <lineage>
        <taxon>Eukaryota</taxon>
        <taxon>Metazoa</taxon>
        <taxon>Ecdysozoa</taxon>
        <taxon>Arthropoda</taxon>
        <taxon>Hexapoda</taxon>
        <taxon>Insecta</taxon>
        <taxon>Pterygota</taxon>
        <taxon>Neoptera</taxon>
        <taxon>Endopterygota</taxon>
        <taxon>Lepidoptera</taxon>
        <taxon>Glossata</taxon>
        <taxon>Ditrysia</taxon>
        <taxon>Papilionoidea</taxon>
        <taxon>Nymphalidae</taxon>
        <taxon>Nymphalinae</taxon>
        <taxon>Euphydryas</taxon>
    </lineage>
</organism>
<accession>A0AAU9TLR2</accession>
<dbReference type="SUPFAM" id="SSF53383">
    <property type="entry name" value="PLP-dependent transferases"/>
    <property type="match status" value="1"/>
</dbReference>
<sequence>MRFYRKFYKVQKFCKMVYCDYSGSGRALQWIEEYVARDVLPAHATRCTALSVTSGQSEIYRSESKEIIRQAVGACSDDVVVLGASLCRFLRALRPQKVALFVSSRETERQLATWKEFDAEIIKIPETKEGFIDLNNLELRLQENTGTGKRMIGFFPAASKLTGVLADDVATTLLLHQYGAWSFWDYTLVAPTSAVDMNPTFLSVEEGMVKKDALFFNCEKFVGGIQGPYVTVVKRDVFKNTPIYCEDVEMLAERIEQFRCAEAVRAAMVIQLKEAIGLQNIAERQDNVTRLVLFIS</sequence>
<dbReference type="AlphaFoldDB" id="A0AAU9TLR2"/>
<evidence type="ECO:0000313" key="1">
    <source>
        <dbReference type="EMBL" id="CAH2088066.1"/>
    </source>
</evidence>
<dbReference type="Proteomes" id="UP001153954">
    <property type="component" value="Unassembled WGS sequence"/>
</dbReference>
<dbReference type="PANTHER" id="PTHR43686">
    <property type="entry name" value="SULFURTRANSFERASE-RELATED"/>
    <property type="match status" value="1"/>
</dbReference>
<gene>
    <name evidence="1" type="ORF">EEDITHA_LOCUS4261</name>
</gene>
<protein>
    <submittedName>
        <fullName evidence="1">Uncharacterized protein</fullName>
    </submittedName>
</protein>
<name>A0AAU9TLR2_EUPED</name>
<evidence type="ECO:0000313" key="2">
    <source>
        <dbReference type="Proteomes" id="UP001153954"/>
    </source>
</evidence>
<proteinExistence type="predicted"/>
<dbReference type="InterPro" id="IPR015421">
    <property type="entry name" value="PyrdxlP-dep_Trfase_major"/>
</dbReference>
<reference evidence="1" key="1">
    <citation type="submission" date="2022-03" db="EMBL/GenBank/DDBJ databases">
        <authorList>
            <person name="Tunstrom K."/>
        </authorList>
    </citation>
    <scope>NUCLEOTIDE SEQUENCE</scope>
</reference>
<dbReference type="Gene3D" id="3.40.640.10">
    <property type="entry name" value="Type I PLP-dependent aspartate aminotransferase-like (Major domain)"/>
    <property type="match status" value="1"/>
</dbReference>
<dbReference type="EMBL" id="CAKOGL010000007">
    <property type="protein sequence ID" value="CAH2088066.1"/>
    <property type="molecule type" value="Genomic_DNA"/>
</dbReference>
<dbReference type="InterPro" id="IPR015424">
    <property type="entry name" value="PyrdxlP-dep_Trfase"/>
</dbReference>
<dbReference type="PANTHER" id="PTHR43686:SF1">
    <property type="entry name" value="AMINOTRAN_5 DOMAIN-CONTAINING PROTEIN"/>
    <property type="match status" value="1"/>
</dbReference>